<dbReference type="Pfam" id="PF12697">
    <property type="entry name" value="Abhydrolase_6"/>
    <property type="match status" value="1"/>
</dbReference>
<keyword evidence="7" id="KW-0677">Repeat</keyword>
<dbReference type="InterPro" id="IPR029058">
    <property type="entry name" value="AB_hydrolase_fold"/>
</dbReference>
<dbReference type="InterPro" id="IPR020806">
    <property type="entry name" value="PKS_PP-bd"/>
</dbReference>
<dbReference type="Pfam" id="PF08242">
    <property type="entry name" value="Methyltransf_12"/>
    <property type="match status" value="2"/>
</dbReference>
<evidence type="ECO:0000256" key="3">
    <source>
        <dbReference type="ARBA" id="ARBA00022450"/>
    </source>
</evidence>
<evidence type="ECO:0000313" key="13">
    <source>
        <dbReference type="Proteomes" id="UP000541535"/>
    </source>
</evidence>
<gene>
    <name evidence="12" type="ORF">FHS03_004053</name>
</gene>
<evidence type="ECO:0000256" key="9">
    <source>
        <dbReference type="SAM" id="MobiDB-lite"/>
    </source>
</evidence>
<dbReference type="InterPro" id="IPR050091">
    <property type="entry name" value="PKS_NRPS_Biosynth_Enz"/>
</dbReference>
<dbReference type="InterPro" id="IPR014030">
    <property type="entry name" value="Ketoacyl_synth_N"/>
</dbReference>
<dbReference type="Gene3D" id="3.40.50.150">
    <property type="entry name" value="Vaccinia Virus protein VP39"/>
    <property type="match status" value="2"/>
</dbReference>
<dbReference type="Proteomes" id="UP000541535">
    <property type="component" value="Unassembled WGS sequence"/>
</dbReference>
<dbReference type="SMART" id="SM01294">
    <property type="entry name" value="PKS_PP_betabranch"/>
    <property type="match status" value="1"/>
</dbReference>
<dbReference type="InterPro" id="IPR000073">
    <property type="entry name" value="AB_hydrolase_1"/>
</dbReference>
<evidence type="ECO:0000256" key="7">
    <source>
        <dbReference type="ARBA" id="ARBA00022737"/>
    </source>
</evidence>
<dbReference type="SMART" id="SM00825">
    <property type="entry name" value="PKS_KS"/>
    <property type="match status" value="2"/>
</dbReference>
<feature type="domain" description="Carrier" evidence="10">
    <location>
        <begin position="1558"/>
        <end position="1632"/>
    </location>
</feature>
<feature type="region of interest" description="Disordered" evidence="9">
    <location>
        <begin position="1537"/>
        <end position="1556"/>
    </location>
</feature>
<evidence type="ECO:0000256" key="4">
    <source>
        <dbReference type="ARBA" id="ARBA00022490"/>
    </source>
</evidence>
<dbReference type="GO" id="GO:0032259">
    <property type="term" value="P:methylation"/>
    <property type="evidence" value="ECO:0007669"/>
    <property type="project" value="UniProtKB-KW"/>
</dbReference>
<name>A0A7W5FVG6_9BURK</name>
<comment type="subcellular location">
    <subcellularLocation>
        <location evidence="1">Cytoplasm</location>
    </subcellularLocation>
</comment>
<dbReference type="SMART" id="SM00828">
    <property type="entry name" value="PKS_MT"/>
    <property type="match status" value="1"/>
</dbReference>
<feature type="compositionally biased region" description="Low complexity" evidence="9">
    <location>
        <begin position="1542"/>
        <end position="1556"/>
    </location>
</feature>
<dbReference type="InterPro" id="IPR020803">
    <property type="entry name" value="MeTfrase_dom"/>
</dbReference>
<keyword evidence="5" id="KW-0597">Phosphoprotein</keyword>
<dbReference type="GO" id="GO:0005886">
    <property type="term" value="C:plasma membrane"/>
    <property type="evidence" value="ECO:0007669"/>
    <property type="project" value="TreeGrafter"/>
</dbReference>
<feature type="domain" description="Ketosynthase family 3 (KS3)" evidence="11">
    <location>
        <begin position="1671"/>
        <end position="2083"/>
    </location>
</feature>
<dbReference type="EMBL" id="JACHXD010000012">
    <property type="protein sequence ID" value="MBB3120980.1"/>
    <property type="molecule type" value="Genomic_DNA"/>
</dbReference>
<keyword evidence="6 12" id="KW-0808">Transferase</keyword>
<protein>
    <submittedName>
        <fullName evidence="12">Acyl transferase domain-containing protein/pimeloyl-ACP methyl ester carboxylesterase/SAM-dependent methyltransferase</fullName>
    </submittedName>
</protein>
<dbReference type="RefSeq" id="WP_183442719.1">
    <property type="nucleotide sequence ID" value="NZ_JACHXD010000012.1"/>
</dbReference>
<keyword evidence="8" id="KW-0511">Multifunctional enzyme</keyword>
<dbReference type="Pfam" id="PF00550">
    <property type="entry name" value="PP-binding"/>
    <property type="match status" value="4"/>
</dbReference>
<keyword evidence="12" id="KW-0489">Methyltransferase</keyword>
<dbReference type="InterPro" id="IPR014031">
    <property type="entry name" value="Ketoacyl_synth_C"/>
</dbReference>
<feature type="domain" description="Carrier" evidence="10">
    <location>
        <begin position="1457"/>
        <end position="1534"/>
    </location>
</feature>
<sequence>MEQNEMKAAAMDGLLRQWLLAQLQTIGILAPGAGGQAPQALAACVQPPFRRWLDASLAQLQEAGLVRLEGGLWHADATLQAAEVARQWRQGREQWRMPPELAAYVTLLEATLEVLPAILTGRVRATDVLFPNGSMARVQDIYKNNHVADHFNQVLTENLVRYVEARIAHDPAVRLRMVEIGAGTGGTSGRLLEALRPYSGHIAEYAYTDLSKAFLQVGESQFGALAPYLKTALLDIEQPPAAQGFETGVYDIALATNVLHATRDIRGTVGHAKSLLRRNGLFFINEMIGSSIYLHLTFGLLDGWWRFEDDELRLPGSPGLSPENWEAVLRGEGYSGVLFPAKDVHHLGQQLIIAQSDGVLRTQRAAAPAQAPAAVPGATADVAVAPGVAADAALAFVTAQIAHVLRMPAQQILPEESLSSYGLDSILATQLAARLAETLGDIDSTAFFEHRTAAALCGYLLQHHGARLAAACGVAPPPSAAATAAVPSSAPAPAPAPAPAFPPSGAAAAAVAREPARGNDWEPIAIIGLAGRYAGAANVAEFWANLLAGRRSTGEIPATRWDWRRHYEADPAKAVQQLSSYGKWGGFLDHAGEFDTSLFTMPPREAEMTDPQELLFLETCWSAMRDAGCPPSSLTPEQRRGAGVFAAITKQYAFPPTSFASLANRVSYQLNFQGKSLAIDTMCSSSLVALHEACAYLQGEGRLALVGGVNLYLEPAKYVHLSASRFLAKGESCNAFGAGGEGFVPGEGVGAVVLKPLRLALEDGDSIYAVIRGSAVNHNGRSAGYTSSDPARQADVVRGALERAAVDPRSVAYIEAAANGIELGDAIEMSALGKVFGDGTGASGARRIGSVKPNIGHCEAASGMSQLTKVIMSLHQRVLAPTLLEGERNRHVDFTRLPFEVQLAAEPWQPLQIDGLDVPRRAGITGIGGGGVNAHVVLEEWVAPPRAAAPAQPSLLLLSAHTQEALRRTAADWIAHLPQLAESDLADLAWTLRRGREAMSKRLAVVAGSMAEFAEVLQLWLQGEGSGGRWFSGDTQAPALSLSPQLVALAAQGDPRDQAQLWALGHALPLPQSPAGAPRKLLQLPMYAFERQVVWRPRAALAAPAQPPVAQMAAPAAQAPAADAGAAYANNAEAFYSLSTMGASEEFREQYLTLCPYPERLPGHSMTRMFIDPSKCPEQFAYMQSRQIEMRQVLFSQQDFERTGRVFDIGCGLGTDVIQIAAQYPRIHTEGYTITGSQARLANQRIARSGLAGRALVHHRDSAKDRFPGRYDLVIGIEVTCHISDKEGVFSNIANALEDDGRVLLMDFIANGRGRITAPNIDIDISTRQDWIDVCADQGLVIDELIDVSPQIANFLYDPEAEANIAELPQVAKESFRNFANNYISLERGWVSYCLFRLRKEPGLSRAQRARINAERIAQPTPYPVALQRMRASGRSGYPLQQASARPESPPAVAAAEPMAAVRDALAQIFLDVLGIERAQVEQAPDLAALGVNSIHAVQLAEAINTRFDLRLPSSLLSEYPSFNALAAASARPAASAPPAPAMATTATAANHAATTPSSVRQAVEAALIETQGYSLAQLRGAGSLAELGLNSIHAVAVAEAINAALDLTLPSSILFEFPTLDLLVAAIAAQAPDRPRPVPSAPSWSAPPAAVPTAAPAQAALPAAPAAAQHAGYAIVGMSALFPGADSPQAFWRHIEQGSSRISAPPATRAEWRLHDGATYWGAFLERIDGFDPLCFGVTPKEAVWMSPEQRLLMTQVWRAFEAAGIAWDGGQRTGVFIASGPSDYPAILARQGHHIPKLVPSMLPNRISHAFDLKGPSENCEAACASALLAVHRALQSMEAGECEQVVVAAANLIMDAGAYQDLEAFNALSRNGECHPFQTNAGGYVRGEGLGALIIKPLARAEADGDRIYAVIRGTGIAHAGQGKSAMAADERGMAAAIGAALARAGTAPASVSYVEVQGMGSAACDQAEIRALAQYYAATPDASDCVIGTLKPVFGHCEYAASMASILKVVMALQHHVRPGIPGFGVLEPSLPLPPRFRLGAENLPWPATAGADGRPLPRRAAVHAFGIGGVNGHMILEEYIAAAPREPLKAAVPEGREAQAFPLSARDPQALRGAAQALLAHLESNAQTALDSVARTLQTGRVAMRERLALVADDRSGLLEGLRHYLAQADAATGARLYLHGRPAPASAAQAPGHAAAQLLASRWLAGQSVSWAGLHGTRPPPPLALPGYPLRESGFWPAATAPAAPGQVQGTVSLAPALRACVAEFLAPGAVPRPEQTLAELGLDSMARLMLLQSLRAALRIDLDAHALADNTTLAALSARLPAPPSAPAAPDQAYQQWLVPPLRAAMIGVKHGVAEVFRGGQGPRLLLIPGLGMSGSVFLDHLAALTAQYEVMVYHYPGLGRSSSIGSGDLDAVAAHLFEVLDAAAWGETAILGWSFGGLIAQKAALLRPRQCRALMLVSTMGAFEAAAPAQRPPASLRRLYEDDLEQVFAEPGCKAGPQRQRHIRAVLDGSQVLGALDGVAYLDALTRFDVSAALPHLALPVLIVAGTLDRFDQPRHSERLVSLIPGAKLVRLKGAGHVPFLTHPEAFRKALLRFLDKTHPGRSQPAADDQEQEAALP</sequence>
<dbReference type="Pfam" id="PF02801">
    <property type="entry name" value="Ketoacyl-synt_C"/>
    <property type="match status" value="2"/>
</dbReference>
<dbReference type="GO" id="GO:0006633">
    <property type="term" value="P:fatty acid biosynthetic process"/>
    <property type="evidence" value="ECO:0007669"/>
    <property type="project" value="TreeGrafter"/>
</dbReference>
<evidence type="ECO:0000256" key="5">
    <source>
        <dbReference type="ARBA" id="ARBA00022553"/>
    </source>
</evidence>
<proteinExistence type="predicted"/>
<feature type="domain" description="Carrier" evidence="10">
    <location>
        <begin position="388"/>
        <end position="464"/>
    </location>
</feature>
<dbReference type="GO" id="GO:0031177">
    <property type="term" value="F:phosphopantetheine binding"/>
    <property type="evidence" value="ECO:0007669"/>
    <property type="project" value="InterPro"/>
</dbReference>
<dbReference type="SMART" id="SM00823">
    <property type="entry name" value="PKS_PP"/>
    <property type="match status" value="4"/>
</dbReference>
<dbReference type="Gene3D" id="3.40.47.10">
    <property type="match status" value="2"/>
</dbReference>
<dbReference type="SUPFAM" id="SSF53335">
    <property type="entry name" value="S-adenosyl-L-methionine-dependent methyltransferases"/>
    <property type="match status" value="2"/>
</dbReference>
<keyword evidence="13" id="KW-1185">Reference proteome</keyword>
<dbReference type="InterPro" id="IPR036736">
    <property type="entry name" value="ACP-like_sf"/>
</dbReference>
<organism evidence="12 13">
    <name type="scientific">Pseudoduganella violacea</name>
    <dbReference type="NCBI Taxonomy" id="1715466"/>
    <lineage>
        <taxon>Bacteria</taxon>
        <taxon>Pseudomonadati</taxon>
        <taxon>Pseudomonadota</taxon>
        <taxon>Betaproteobacteria</taxon>
        <taxon>Burkholderiales</taxon>
        <taxon>Oxalobacteraceae</taxon>
        <taxon>Telluria group</taxon>
        <taxon>Pseudoduganella</taxon>
    </lineage>
</organism>
<evidence type="ECO:0000259" key="11">
    <source>
        <dbReference type="PROSITE" id="PS52004"/>
    </source>
</evidence>
<dbReference type="PROSITE" id="PS00012">
    <property type="entry name" value="PHOSPHOPANTETHEINE"/>
    <property type="match status" value="3"/>
</dbReference>
<accession>A0A7W5FVG6</accession>
<feature type="domain" description="Ketosynthase family 3 (KS3)" evidence="11">
    <location>
        <begin position="521"/>
        <end position="940"/>
    </location>
</feature>
<dbReference type="Gene3D" id="3.30.70.3290">
    <property type="match status" value="1"/>
</dbReference>
<dbReference type="CDD" id="cd00833">
    <property type="entry name" value="PKS"/>
    <property type="match status" value="2"/>
</dbReference>
<comment type="pathway">
    <text evidence="2">Antibiotic biosynthesis.</text>
</comment>
<comment type="caution">
    <text evidence="12">The sequence shown here is derived from an EMBL/GenBank/DDBJ whole genome shotgun (WGS) entry which is preliminary data.</text>
</comment>
<dbReference type="InterPro" id="IPR016039">
    <property type="entry name" value="Thiolase-like"/>
</dbReference>
<dbReference type="InterPro" id="IPR054514">
    <property type="entry name" value="RhiE-like_linker"/>
</dbReference>
<dbReference type="Pfam" id="PF00109">
    <property type="entry name" value="ketoacyl-synt"/>
    <property type="match status" value="2"/>
</dbReference>
<dbReference type="PANTHER" id="PTHR43775:SF37">
    <property type="entry name" value="SI:DKEY-61P9.11"/>
    <property type="match status" value="1"/>
</dbReference>
<dbReference type="InterPro" id="IPR006162">
    <property type="entry name" value="Ppantetheine_attach_site"/>
</dbReference>
<dbReference type="GO" id="GO:0008168">
    <property type="term" value="F:methyltransferase activity"/>
    <property type="evidence" value="ECO:0007669"/>
    <property type="project" value="UniProtKB-KW"/>
</dbReference>
<evidence type="ECO:0000313" key="12">
    <source>
        <dbReference type="EMBL" id="MBB3120980.1"/>
    </source>
</evidence>
<evidence type="ECO:0000256" key="2">
    <source>
        <dbReference type="ARBA" id="ARBA00004792"/>
    </source>
</evidence>
<dbReference type="InterPro" id="IPR013217">
    <property type="entry name" value="Methyltransf_12"/>
</dbReference>
<dbReference type="PROSITE" id="PS50075">
    <property type="entry name" value="CARRIER"/>
    <property type="match status" value="3"/>
</dbReference>
<dbReference type="PROSITE" id="PS52004">
    <property type="entry name" value="KS3_2"/>
    <property type="match status" value="2"/>
</dbReference>
<evidence type="ECO:0000259" key="10">
    <source>
        <dbReference type="PROSITE" id="PS50075"/>
    </source>
</evidence>
<dbReference type="SUPFAM" id="SSF47336">
    <property type="entry name" value="ACP-like"/>
    <property type="match status" value="4"/>
</dbReference>
<dbReference type="PANTHER" id="PTHR43775">
    <property type="entry name" value="FATTY ACID SYNTHASE"/>
    <property type="match status" value="1"/>
</dbReference>
<dbReference type="Gene3D" id="1.10.1240.100">
    <property type="match status" value="1"/>
</dbReference>
<keyword evidence="3" id="KW-0596">Phosphopantetheine</keyword>
<dbReference type="GO" id="GO:0004312">
    <property type="term" value="F:fatty acid synthase activity"/>
    <property type="evidence" value="ECO:0007669"/>
    <property type="project" value="TreeGrafter"/>
</dbReference>
<evidence type="ECO:0000256" key="6">
    <source>
        <dbReference type="ARBA" id="ARBA00022679"/>
    </source>
</evidence>
<dbReference type="Gene3D" id="3.40.50.1820">
    <property type="entry name" value="alpha/beta hydrolase"/>
    <property type="match status" value="1"/>
</dbReference>
<reference evidence="12 13" key="1">
    <citation type="submission" date="2020-08" db="EMBL/GenBank/DDBJ databases">
        <title>Genomic Encyclopedia of Type Strains, Phase III (KMG-III): the genomes of soil and plant-associated and newly described type strains.</title>
        <authorList>
            <person name="Whitman W."/>
        </authorList>
    </citation>
    <scope>NUCLEOTIDE SEQUENCE [LARGE SCALE GENOMIC DNA]</scope>
    <source>
        <strain evidence="12 13">CECT 8897</strain>
    </source>
</reference>
<evidence type="ECO:0000256" key="8">
    <source>
        <dbReference type="ARBA" id="ARBA00023268"/>
    </source>
</evidence>
<dbReference type="SUPFAM" id="SSF53901">
    <property type="entry name" value="Thiolase-like"/>
    <property type="match status" value="2"/>
</dbReference>
<dbReference type="InterPro" id="IPR029063">
    <property type="entry name" value="SAM-dependent_MTases_sf"/>
</dbReference>
<dbReference type="GO" id="GO:0071770">
    <property type="term" value="P:DIM/DIP cell wall layer assembly"/>
    <property type="evidence" value="ECO:0007669"/>
    <property type="project" value="TreeGrafter"/>
</dbReference>
<keyword evidence="4" id="KW-0963">Cytoplasm</keyword>
<evidence type="ECO:0000256" key="1">
    <source>
        <dbReference type="ARBA" id="ARBA00004496"/>
    </source>
</evidence>
<dbReference type="GO" id="GO:0005737">
    <property type="term" value="C:cytoplasm"/>
    <property type="evidence" value="ECO:0007669"/>
    <property type="project" value="UniProtKB-SubCell"/>
</dbReference>
<dbReference type="SUPFAM" id="SSF53474">
    <property type="entry name" value="alpha/beta-Hydrolases"/>
    <property type="match status" value="1"/>
</dbReference>
<dbReference type="Pfam" id="PF22336">
    <property type="entry name" value="RhiE-like_linker"/>
    <property type="match status" value="2"/>
</dbReference>
<dbReference type="InterPro" id="IPR020841">
    <property type="entry name" value="PKS_Beta-ketoAc_synthase_dom"/>
</dbReference>
<dbReference type="Gene3D" id="1.10.1200.10">
    <property type="entry name" value="ACP-like"/>
    <property type="match status" value="4"/>
</dbReference>
<dbReference type="CDD" id="cd02440">
    <property type="entry name" value="AdoMet_MTases"/>
    <property type="match status" value="1"/>
</dbReference>
<dbReference type="InterPro" id="IPR009081">
    <property type="entry name" value="PP-bd_ACP"/>
</dbReference>